<gene>
    <name evidence="1" type="ORF">PZA18_04820</name>
</gene>
<accession>A0ABT7DXK1</accession>
<comment type="caution">
    <text evidence="1">The sequence shown here is derived from an EMBL/GenBank/DDBJ whole genome shotgun (WGS) entry which is preliminary data.</text>
</comment>
<dbReference type="EMBL" id="JARRAF010000004">
    <property type="protein sequence ID" value="MDK2123372.1"/>
    <property type="molecule type" value="Genomic_DNA"/>
</dbReference>
<proteinExistence type="predicted"/>
<organism evidence="1 2">
    <name type="scientific">Parachitinimonas caeni</name>
    <dbReference type="NCBI Taxonomy" id="3031301"/>
    <lineage>
        <taxon>Bacteria</taxon>
        <taxon>Pseudomonadati</taxon>
        <taxon>Pseudomonadota</taxon>
        <taxon>Betaproteobacteria</taxon>
        <taxon>Neisseriales</taxon>
        <taxon>Chitinibacteraceae</taxon>
        <taxon>Parachitinimonas</taxon>
    </lineage>
</organism>
<evidence type="ECO:0000313" key="1">
    <source>
        <dbReference type="EMBL" id="MDK2123372.1"/>
    </source>
</evidence>
<keyword evidence="2" id="KW-1185">Reference proteome</keyword>
<dbReference type="Proteomes" id="UP001172778">
    <property type="component" value="Unassembled WGS sequence"/>
</dbReference>
<name>A0ABT7DXK1_9NEIS</name>
<protein>
    <submittedName>
        <fullName evidence="1">Uncharacterized protein</fullName>
    </submittedName>
</protein>
<reference evidence="1" key="1">
    <citation type="submission" date="2023-03" db="EMBL/GenBank/DDBJ databases">
        <title>Chitinimonas shenzhenensis gen. nov., sp. nov., a novel member of family Burkholderiaceae isolated from activated sludge collected in Shen Zhen, China.</title>
        <authorList>
            <person name="Wang X."/>
        </authorList>
    </citation>
    <scope>NUCLEOTIDE SEQUENCE</scope>
    <source>
        <strain evidence="1">DQS-5</strain>
    </source>
</reference>
<sequence length="254" mass="27922">MTISHKVAHAVQYIQALELPEFDSANLATASTPLRVAQGEDAGAAVAAGSLVSFVSGLTEQHKNDVLNSTLLAQLAASKAYDRFKQTKLWYDKYVEVLAQVGWVVPAFAFRDYRPSGTSLVLSDAVLEILSAIATGDEMKILRAALTSLREDPKNEGPLHLFDSQSFPDNIGTFQIMPVGEDDGQVVMALAAMDFKSTKHVTRFLWFSWTSSSVKLVQSAQKCVLNEHIYGRVRQQVIDKLAGRASEYIKDIEI</sequence>
<evidence type="ECO:0000313" key="2">
    <source>
        <dbReference type="Proteomes" id="UP001172778"/>
    </source>
</evidence>
<dbReference type="RefSeq" id="WP_284099662.1">
    <property type="nucleotide sequence ID" value="NZ_JARRAF010000004.1"/>
</dbReference>